<dbReference type="Pfam" id="PF00501">
    <property type="entry name" value="AMP-binding"/>
    <property type="match status" value="1"/>
</dbReference>
<dbReference type="GO" id="GO:0005737">
    <property type="term" value="C:cytoplasm"/>
    <property type="evidence" value="ECO:0007669"/>
    <property type="project" value="TreeGrafter"/>
</dbReference>
<dbReference type="Gene3D" id="3.30.559.10">
    <property type="entry name" value="Chloramphenicol acetyltransferase-like domain"/>
    <property type="match status" value="1"/>
</dbReference>
<dbReference type="InterPro" id="IPR023213">
    <property type="entry name" value="CAT-like_dom_sf"/>
</dbReference>
<reference evidence="5 6" key="1">
    <citation type="journal article" date="2012" name="BMC Genomics">
        <title>Tools to kill: Genome of one of the most destructive plant pathogenic fungi Macrophomina phaseolina.</title>
        <authorList>
            <person name="Islam M.S."/>
            <person name="Haque M.S."/>
            <person name="Islam M.M."/>
            <person name="Emdad E.M."/>
            <person name="Halim A."/>
            <person name="Hossen Q.M.M."/>
            <person name="Hossain M.Z."/>
            <person name="Ahmed B."/>
            <person name="Rahim S."/>
            <person name="Rahman M.S."/>
            <person name="Alam M.M."/>
            <person name="Hou S."/>
            <person name="Wan X."/>
            <person name="Saito J.A."/>
            <person name="Alam M."/>
        </authorList>
    </citation>
    <scope>NUCLEOTIDE SEQUENCE [LARGE SCALE GENOMIC DNA]</scope>
    <source>
        <strain evidence="5 6">MS6</strain>
    </source>
</reference>
<evidence type="ECO:0000313" key="5">
    <source>
        <dbReference type="EMBL" id="EKG18752.1"/>
    </source>
</evidence>
<gene>
    <name evidence="5" type="ORF">MPH_03978</name>
</gene>
<dbReference type="GO" id="GO:0043041">
    <property type="term" value="P:amino acid activation for nonribosomal peptide biosynthetic process"/>
    <property type="evidence" value="ECO:0007669"/>
    <property type="project" value="TreeGrafter"/>
</dbReference>
<dbReference type="CDD" id="cd05918">
    <property type="entry name" value="A_NRPS_SidN3_like"/>
    <property type="match status" value="1"/>
</dbReference>
<dbReference type="EMBL" id="AHHD01000177">
    <property type="protein sequence ID" value="EKG18752.1"/>
    <property type="molecule type" value="Genomic_DNA"/>
</dbReference>
<dbReference type="AlphaFoldDB" id="K2S1A8"/>
<dbReference type="Gene3D" id="1.10.1200.10">
    <property type="entry name" value="ACP-like"/>
    <property type="match status" value="1"/>
</dbReference>
<dbReference type="Proteomes" id="UP000007129">
    <property type="component" value="Unassembled WGS sequence"/>
</dbReference>
<dbReference type="HOGENOM" id="CLU_000022_60_3_1"/>
<dbReference type="SUPFAM" id="SSF56801">
    <property type="entry name" value="Acetyl-CoA synthetase-like"/>
    <property type="match status" value="1"/>
</dbReference>
<dbReference type="InterPro" id="IPR009081">
    <property type="entry name" value="PP-bd_ACP"/>
</dbReference>
<dbReference type="PANTHER" id="PTHR45527:SF16">
    <property type="entry name" value="NONRIBOSOMAL PEPTIDE SYNTHASE ATNA-RELATED"/>
    <property type="match status" value="1"/>
</dbReference>
<dbReference type="Pfam" id="PF00550">
    <property type="entry name" value="PP-binding"/>
    <property type="match status" value="1"/>
</dbReference>
<proteinExistence type="predicted"/>
<organism evidence="5 6">
    <name type="scientific">Macrophomina phaseolina (strain MS6)</name>
    <name type="common">Charcoal rot fungus</name>
    <dbReference type="NCBI Taxonomy" id="1126212"/>
    <lineage>
        <taxon>Eukaryota</taxon>
        <taxon>Fungi</taxon>
        <taxon>Dikarya</taxon>
        <taxon>Ascomycota</taxon>
        <taxon>Pezizomycotina</taxon>
        <taxon>Dothideomycetes</taxon>
        <taxon>Dothideomycetes incertae sedis</taxon>
        <taxon>Botryosphaeriales</taxon>
        <taxon>Botryosphaeriaceae</taxon>
        <taxon>Macrophomina</taxon>
    </lineage>
</organism>
<dbReference type="eggNOG" id="KOG1178">
    <property type="taxonomic scope" value="Eukaryota"/>
</dbReference>
<dbReference type="STRING" id="1126212.K2S1A8"/>
<evidence type="ECO:0000256" key="2">
    <source>
        <dbReference type="ARBA" id="ARBA00022553"/>
    </source>
</evidence>
<dbReference type="Gene3D" id="3.30.300.30">
    <property type="match status" value="1"/>
</dbReference>
<dbReference type="GO" id="GO:0031177">
    <property type="term" value="F:phosphopantetheine binding"/>
    <property type="evidence" value="ECO:0007669"/>
    <property type="project" value="TreeGrafter"/>
</dbReference>
<comment type="caution">
    <text evidence="5">The sequence shown here is derived from an EMBL/GenBank/DDBJ whole genome shotgun (WGS) entry which is preliminary data.</text>
</comment>
<dbReference type="InterPro" id="IPR045851">
    <property type="entry name" value="AMP-bd_C_sf"/>
</dbReference>
<dbReference type="SUPFAM" id="SSF47336">
    <property type="entry name" value="ACP-like"/>
    <property type="match status" value="1"/>
</dbReference>
<dbReference type="VEuPathDB" id="FungiDB:MPH_03978"/>
<dbReference type="InterPro" id="IPR036736">
    <property type="entry name" value="ACP-like_sf"/>
</dbReference>
<dbReference type="PROSITE" id="PS50075">
    <property type="entry name" value="CARRIER"/>
    <property type="match status" value="1"/>
</dbReference>
<evidence type="ECO:0000313" key="6">
    <source>
        <dbReference type="Proteomes" id="UP000007129"/>
    </source>
</evidence>
<dbReference type="PANTHER" id="PTHR45527">
    <property type="entry name" value="NONRIBOSOMAL PEPTIDE SYNTHETASE"/>
    <property type="match status" value="1"/>
</dbReference>
<dbReference type="GO" id="GO:0016874">
    <property type="term" value="F:ligase activity"/>
    <property type="evidence" value="ECO:0007669"/>
    <property type="project" value="UniProtKB-KW"/>
</dbReference>
<accession>K2S1A8</accession>
<dbReference type="InterPro" id="IPR001242">
    <property type="entry name" value="Condensation_dom"/>
</dbReference>
<evidence type="ECO:0000256" key="3">
    <source>
        <dbReference type="ARBA" id="ARBA00022598"/>
    </source>
</evidence>
<evidence type="ECO:0000259" key="4">
    <source>
        <dbReference type="PROSITE" id="PS50075"/>
    </source>
</evidence>
<keyword evidence="2" id="KW-0597">Phosphoprotein</keyword>
<dbReference type="InParanoid" id="K2S1A8"/>
<dbReference type="InterPro" id="IPR000873">
    <property type="entry name" value="AMP-dep_synth/lig_dom"/>
</dbReference>
<keyword evidence="3 5" id="KW-0436">Ligase</keyword>
<dbReference type="Gene3D" id="3.40.50.12780">
    <property type="entry name" value="N-terminal domain of ligase-like"/>
    <property type="match status" value="1"/>
</dbReference>
<protein>
    <submittedName>
        <fullName evidence="5">AMP-dependent synthetase/ligase</fullName>
    </submittedName>
</protein>
<dbReference type="PROSITE" id="PS00455">
    <property type="entry name" value="AMP_BINDING"/>
    <property type="match status" value="1"/>
</dbReference>
<dbReference type="SUPFAM" id="SSF52777">
    <property type="entry name" value="CoA-dependent acyltransferases"/>
    <property type="match status" value="2"/>
</dbReference>
<evidence type="ECO:0000256" key="1">
    <source>
        <dbReference type="ARBA" id="ARBA00022450"/>
    </source>
</evidence>
<feature type="domain" description="Carrier" evidence="4">
    <location>
        <begin position="535"/>
        <end position="611"/>
    </location>
</feature>
<dbReference type="Pfam" id="PF00668">
    <property type="entry name" value="Condensation"/>
    <property type="match status" value="1"/>
</dbReference>
<name>K2S1A8_MACPH</name>
<dbReference type="OrthoDB" id="416786at2759"/>
<dbReference type="InterPro" id="IPR042099">
    <property type="entry name" value="ANL_N_sf"/>
</dbReference>
<dbReference type="InterPro" id="IPR020845">
    <property type="entry name" value="AMP-binding_CS"/>
</dbReference>
<keyword evidence="1" id="KW-0596">Phosphopantetheine</keyword>
<sequence length="1189" mass="129025">MQDTISTADEEQIWQWNADLPVAPEKCIHDIFSEQLQSSLDSPAVDSWDGELTYRKLDELSTNLALHLCSRGAESGSVVPICFDKSLWVVICMLAVIKSGAAFATLDPAMPTERLAATIQAVKPRLMLVGSNQKERFSDLGLELISEVPELCDARPAADIALPQVSPDDLAYVLFTSGSTGIPKVVLHIHKAAALSMRHGTGYGPGARVLQFASQAFGASIWEIFKTLGNGGCLVIPPTRDRLGGIANFITKKQITRTFLTPSLLNLLKPEEVSCLKILTVGGEPVTEQLIKTWAPHVRLMEAFGMTEGVGIETKIDQEGKKTRKNQTLVGTAWIVDAEDPDKLAPIGTAGELVIESPTLCKGYLNNPEANAAAFSAQPLWAKRRGSDRATRLFRTGDLARYIEDGVVQIVGRKDTRVKLYGQRFELGEVEEEMVKSLPAGVSVAAELITPSGGSPMLVAFIHGTTEDFPSVIRDLREKMAVALPDYMVPRGFVELEDRPMNASGKLDRKRLREMASKLSTAELVAHGSDAVKAPPATDMEKKMQALWAETLNLPTSLIGLDDDFFFNGGSSLHCIKLLSAARREGISLEIEDIFRGRTLRAMSASARVARETASNDLSIPAARVKISDITDAISESDVDEVLEATDWQAWSVYTGLLKTRGWHDYMVFKFTGALEIQRLENACRQLITTYSILRAVFLVHERKTYQVILTDKAYGFPFSVHNVPSGASVPETRQALIDADIKRETQLGDRLVSFMLVQDNGASPSHELIMRISHAQYDADSVSQIWGALEAAYWGEPAPSAPQFSHYLDNAAAASPAAQSESFWKSHLAGAPAPYILPCPRPQYNNAVDTAAAATAPVPDLRAQGLTTATAVLACWTLVLSQLTQQPSSDVVFGTVVSGRHLSALRGAERTVGPCMNVVPFRGAVDRDATFLALLESVQAAHLRSLPAAHLGTRRIIEECAPRDSWSRWSRFASIVNHVSLGEEAGSQSKAPPFFADARAEGAGVRGAGLEIFEPQHDKAELWLHSMTASGGERVAFELRYSSRVFPRAWVESVLQCFVSMFEQLPALLGERVGEKGLLWKGLPPGEVALEQAAAVGARRSGLVQKEGVDGEAADEVVKGAWVKVFGADYGKSVEGFDSDTPFYEVWGDLIGAAALARAFGEKGYKVSVEDVLDCASISEQVALLGSL</sequence>
<dbReference type="GO" id="GO:0044550">
    <property type="term" value="P:secondary metabolite biosynthetic process"/>
    <property type="evidence" value="ECO:0007669"/>
    <property type="project" value="TreeGrafter"/>
</dbReference>
<dbReference type="Gene3D" id="3.30.559.30">
    <property type="entry name" value="Nonribosomal peptide synthetase, condensation domain"/>
    <property type="match status" value="1"/>
</dbReference>